<dbReference type="SMART" id="SM00487">
    <property type="entry name" value="DEXDc"/>
    <property type="match status" value="1"/>
</dbReference>
<dbReference type="CDD" id="cd17920">
    <property type="entry name" value="DEXHc_RecQ"/>
    <property type="match status" value="1"/>
</dbReference>
<keyword evidence="16" id="KW-1185">Reference proteome</keyword>
<dbReference type="NCBIfam" id="TIGR00614">
    <property type="entry name" value="recQ_fam"/>
    <property type="match status" value="1"/>
</dbReference>
<dbReference type="InterPro" id="IPR032284">
    <property type="entry name" value="RecQ_Zn-bd"/>
</dbReference>
<comment type="similarity">
    <text evidence="1">Belongs to the helicase family. RecQ subfamily.</text>
</comment>
<evidence type="ECO:0000256" key="2">
    <source>
        <dbReference type="ARBA" id="ARBA00022723"/>
    </source>
</evidence>
<evidence type="ECO:0000313" key="15">
    <source>
        <dbReference type="EMBL" id="MCZ8380739.1"/>
    </source>
</evidence>
<accession>A0ABT4PW85</accession>
<keyword evidence="7" id="KW-0238">DNA-binding</keyword>
<evidence type="ECO:0000313" key="16">
    <source>
        <dbReference type="Proteomes" id="UP001142153"/>
    </source>
</evidence>
<dbReference type="Pfam" id="PF16124">
    <property type="entry name" value="RecQ_Zn_bind"/>
    <property type="match status" value="1"/>
</dbReference>
<keyword evidence="2" id="KW-0479">Metal-binding</keyword>
<organism evidence="15 16">
    <name type="scientific">Mycobacterium hippophais</name>
    <dbReference type="NCBI Taxonomy" id="3016340"/>
    <lineage>
        <taxon>Bacteria</taxon>
        <taxon>Bacillati</taxon>
        <taxon>Actinomycetota</taxon>
        <taxon>Actinomycetes</taxon>
        <taxon>Mycobacteriales</taxon>
        <taxon>Mycobacteriaceae</taxon>
        <taxon>Mycobacterium</taxon>
    </lineage>
</organism>
<proteinExistence type="inferred from homology"/>
<evidence type="ECO:0000256" key="11">
    <source>
        <dbReference type="ARBA" id="ARBA00044535"/>
    </source>
</evidence>
<dbReference type="PROSITE" id="PS51192">
    <property type="entry name" value="HELICASE_ATP_BIND_1"/>
    <property type="match status" value="1"/>
</dbReference>
<evidence type="ECO:0000256" key="7">
    <source>
        <dbReference type="ARBA" id="ARBA00023125"/>
    </source>
</evidence>
<keyword evidence="8" id="KW-0413">Isomerase</keyword>
<evidence type="ECO:0000259" key="14">
    <source>
        <dbReference type="PROSITE" id="PS51194"/>
    </source>
</evidence>
<dbReference type="PROSITE" id="PS51194">
    <property type="entry name" value="HELICASE_CTER"/>
    <property type="match status" value="1"/>
</dbReference>
<dbReference type="GO" id="GO:0016787">
    <property type="term" value="F:hydrolase activity"/>
    <property type="evidence" value="ECO:0007669"/>
    <property type="project" value="UniProtKB-KW"/>
</dbReference>
<feature type="domain" description="Helicase ATP-binding" evidence="13">
    <location>
        <begin position="33"/>
        <end position="202"/>
    </location>
</feature>
<dbReference type="InterPro" id="IPR011545">
    <property type="entry name" value="DEAD/DEAH_box_helicase_dom"/>
</dbReference>
<comment type="caution">
    <text evidence="15">The sequence shown here is derived from an EMBL/GenBank/DDBJ whole genome shotgun (WGS) entry which is preliminary data.</text>
</comment>
<dbReference type="PANTHER" id="PTHR13710:SF105">
    <property type="entry name" value="ATP-DEPENDENT DNA HELICASE Q1"/>
    <property type="match status" value="1"/>
</dbReference>
<dbReference type="Proteomes" id="UP001142153">
    <property type="component" value="Unassembled WGS sequence"/>
</dbReference>
<evidence type="ECO:0000256" key="3">
    <source>
        <dbReference type="ARBA" id="ARBA00022741"/>
    </source>
</evidence>
<dbReference type="InterPro" id="IPR014001">
    <property type="entry name" value="Helicase_ATP-bd"/>
</dbReference>
<evidence type="ECO:0000259" key="13">
    <source>
        <dbReference type="PROSITE" id="PS51192"/>
    </source>
</evidence>
<keyword evidence="6" id="KW-0067">ATP-binding</keyword>
<dbReference type="Pfam" id="PF00271">
    <property type="entry name" value="Helicase_C"/>
    <property type="match status" value="1"/>
</dbReference>
<sequence length="542" mass="59238">MAQHRTETRDDLAAVAQREFGWSRLRPEQLEAMEALLAGRDLVAVMPTGWGKSAIYQVPALLLEHATVVVSPLIALQHDQIAALDGTAAVAVAVHSGQRANERRRAWDAIGRGRADVIFVSPEQLANDDVVARLADAVVSLIVVDEAHCVSAWGHDFRPDYLRLSDVFGRLGRGVPVAALTATASTVVRREISAGLGLRDPVSVIGGFDRPNLRLQVEQHLDDDGKRAAVCERVPTLGRPGLLYAATRKDAEFYADALAGRGMRTAVYHAGLSAAQRDEVHAGFRDDRFDVVTATSAFGMGIDKANVRFVVHASVPESLDSYYQQIGRGGRDGDEATALLYYRPEDLGLARFFTTHTPDEQTIAEVYRALDDDEPRRLKELRANLDLRGRALTNAVNLLEQAGAVLSTRRGLTAAGVDPATAVKQARHVIETRERIDRSRVEMMRGYAETRDCRRRFLLAYFGEALPAPCGNCDRCLDADHPPTGSADAAAVPVDTAVRHREFGDGVVIGAEQDRITVLFDEYGYRTLAMAAIEDSDLLTRL</sequence>
<dbReference type="Pfam" id="PF00270">
    <property type="entry name" value="DEAD"/>
    <property type="match status" value="1"/>
</dbReference>
<dbReference type="Gene3D" id="3.40.50.300">
    <property type="entry name" value="P-loop containing nucleotide triphosphate hydrolases"/>
    <property type="match status" value="2"/>
</dbReference>
<reference evidence="15" key="1">
    <citation type="submission" date="2022-12" db="EMBL/GenBank/DDBJ databases">
        <authorList>
            <person name="Deng Y."/>
            <person name="Zhang Y.-Q."/>
        </authorList>
    </citation>
    <scope>NUCLEOTIDE SEQUENCE</scope>
    <source>
        <strain evidence="15">CPCC 205372</strain>
    </source>
</reference>
<comment type="catalytic activity">
    <reaction evidence="9">
        <text>Couples ATP hydrolysis with the unwinding of duplex DNA by translocating in the 3'-5' direction.</text>
        <dbReference type="EC" id="5.6.2.4"/>
    </reaction>
</comment>
<dbReference type="GO" id="GO:0003678">
    <property type="term" value="F:DNA helicase activity"/>
    <property type="evidence" value="ECO:0007669"/>
    <property type="project" value="UniProtKB-EC"/>
</dbReference>
<evidence type="ECO:0000256" key="5">
    <source>
        <dbReference type="ARBA" id="ARBA00022806"/>
    </source>
</evidence>
<dbReference type="InterPro" id="IPR001650">
    <property type="entry name" value="Helicase_C-like"/>
</dbReference>
<gene>
    <name evidence="15" type="ORF">O6P37_17870</name>
</gene>
<dbReference type="RefSeq" id="WP_269895344.1">
    <property type="nucleotide sequence ID" value="NZ_JAPZPY010000008.1"/>
</dbReference>
<dbReference type="PANTHER" id="PTHR13710">
    <property type="entry name" value="DNA HELICASE RECQ FAMILY MEMBER"/>
    <property type="match status" value="1"/>
</dbReference>
<evidence type="ECO:0000256" key="6">
    <source>
        <dbReference type="ARBA" id="ARBA00022840"/>
    </source>
</evidence>
<dbReference type="SMART" id="SM00490">
    <property type="entry name" value="HELICc"/>
    <property type="match status" value="1"/>
</dbReference>
<dbReference type="Gene3D" id="1.10.10.10">
    <property type="entry name" value="Winged helix-like DNA-binding domain superfamily/Winged helix DNA-binding domain"/>
    <property type="match status" value="1"/>
</dbReference>
<dbReference type="InterPro" id="IPR027417">
    <property type="entry name" value="P-loop_NTPase"/>
</dbReference>
<evidence type="ECO:0000256" key="9">
    <source>
        <dbReference type="ARBA" id="ARBA00034617"/>
    </source>
</evidence>
<evidence type="ECO:0000256" key="8">
    <source>
        <dbReference type="ARBA" id="ARBA00023235"/>
    </source>
</evidence>
<name>A0ABT4PW85_9MYCO</name>
<keyword evidence="3" id="KW-0547">Nucleotide-binding</keyword>
<evidence type="ECO:0000256" key="10">
    <source>
        <dbReference type="ARBA" id="ARBA00034808"/>
    </source>
</evidence>
<dbReference type="InterPro" id="IPR036388">
    <property type="entry name" value="WH-like_DNA-bd_sf"/>
</dbReference>
<evidence type="ECO:0000256" key="4">
    <source>
        <dbReference type="ARBA" id="ARBA00022801"/>
    </source>
</evidence>
<dbReference type="PROSITE" id="PS00690">
    <property type="entry name" value="DEAH_ATP_HELICASE"/>
    <property type="match status" value="1"/>
</dbReference>
<dbReference type="InterPro" id="IPR002464">
    <property type="entry name" value="DNA/RNA_helicase_DEAH_CS"/>
</dbReference>
<dbReference type="EC" id="5.6.2.4" evidence="10"/>
<keyword evidence="4 15" id="KW-0378">Hydrolase</keyword>
<feature type="domain" description="Helicase C-terminal" evidence="14">
    <location>
        <begin position="216"/>
        <end position="382"/>
    </location>
</feature>
<dbReference type="SUPFAM" id="SSF52540">
    <property type="entry name" value="P-loop containing nucleoside triphosphate hydrolases"/>
    <property type="match status" value="1"/>
</dbReference>
<dbReference type="EMBL" id="JAPZPY010000008">
    <property type="protein sequence ID" value="MCZ8380739.1"/>
    <property type="molecule type" value="Genomic_DNA"/>
</dbReference>
<dbReference type="InterPro" id="IPR004589">
    <property type="entry name" value="DNA_helicase_ATP-dep_RecQ"/>
</dbReference>
<protein>
    <recommendedName>
        <fullName evidence="11">ATP-dependent DNA helicase RecQ</fullName>
        <ecNumber evidence="10">5.6.2.4</ecNumber>
    </recommendedName>
    <alternativeName>
        <fullName evidence="12">DNA 3'-5' helicase RecQ</fullName>
    </alternativeName>
</protein>
<evidence type="ECO:0000256" key="1">
    <source>
        <dbReference type="ARBA" id="ARBA00005446"/>
    </source>
</evidence>
<keyword evidence="5 15" id="KW-0347">Helicase</keyword>
<evidence type="ECO:0000256" key="12">
    <source>
        <dbReference type="ARBA" id="ARBA00044550"/>
    </source>
</evidence>